<dbReference type="EMBL" id="CP026606">
    <property type="protein sequence ID" value="AVB75426.1"/>
    <property type="molecule type" value="Genomic_DNA"/>
</dbReference>
<evidence type="ECO:0000313" key="5">
    <source>
        <dbReference type="EMBL" id="MBB6496243.1"/>
    </source>
</evidence>
<accession>A0A2L1C949</accession>
<dbReference type="NCBIfam" id="TIGR00315">
    <property type="entry name" value="cdhB"/>
    <property type="match status" value="1"/>
</dbReference>
<proteinExistence type="inferred from homology"/>
<dbReference type="InterPro" id="IPR003704">
    <property type="entry name" value="CdhB"/>
</dbReference>
<evidence type="ECO:0000313" key="7">
    <source>
        <dbReference type="Proteomes" id="UP000536195"/>
    </source>
</evidence>
<dbReference type="AlphaFoldDB" id="A0A2L1C949"/>
<organism evidence="2 6">
    <name type="scientific">Methanococcus maripaludis</name>
    <name type="common">Methanococcus deltae</name>
    <dbReference type="NCBI Taxonomy" id="39152"/>
    <lineage>
        <taxon>Archaea</taxon>
        <taxon>Methanobacteriati</taxon>
        <taxon>Methanobacteriota</taxon>
        <taxon>Methanomada group</taxon>
        <taxon>Methanococci</taxon>
        <taxon>Methanococcales</taxon>
        <taxon>Methanococcaceae</taxon>
        <taxon>Methanococcus</taxon>
    </lineage>
</organism>
<evidence type="ECO:0000313" key="3">
    <source>
        <dbReference type="EMBL" id="MBA2868592.1"/>
    </source>
</evidence>
<comment type="similarity">
    <text evidence="1">Belongs to the CdhB family.</text>
</comment>
<evidence type="ECO:0000313" key="4">
    <source>
        <dbReference type="EMBL" id="MBB6400804.1"/>
    </source>
</evidence>
<evidence type="ECO:0000256" key="1">
    <source>
        <dbReference type="HAMAP-Rule" id="MF_01134"/>
    </source>
</evidence>
<dbReference type="Proteomes" id="UP000536195">
    <property type="component" value="Unassembled WGS sequence"/>
</dbReference>
<evidence type="ECO:0000313" key="9">
    <source>
        <dbReference type="Proteomes" id="UP000590564"/>
    </source>
</evidence>
<dbReference type="EMBL" id="JACDUP010000001">
    <property type="protein sequence ID" value="MBA2868592.1"/>
    <property type="molecule type" value="Genomic_DNA"/>
</dbReference>
<evidence type="ECO:0000313" key="2">
    <source>
        <dbReference type="EMBL" id="AVB75426.1"/>
    </source>
</evidence>
<dbReference type="PIRSF" id="PIRSF006035">
    <property type="entry name" value="CO_dh_b_ACDS_e"/>
    <property type="match status" value="1"/>
</dbReference>
<dbReference type="HAMAP" id="MF_01134">
    <property type="entry name" value="CdhB"/>
    <property type="match status" value="1"/>
</dbReference>
<dbReference type="EMBL" id="JACHED010000001">
    <property type="protein sequence ID" value="MBB6496243.1"/>
    <property type="molecule type" value="Genomic_DNA"/>
</dbReference>
<dbReference type="SUPFAM" id="SSF52467">
    <property type="entry name" value="DHS-like NAD/FAD-binding domain"/>
    <property type="match status" value="1"/>
</dbReference>
<reference evidence="7 9" key="3">
    <citation type="submission" date="2020-08" db="EMBL/GenBank/DDBJ databases">
        <title>Genomic Encyclopedia of Type Strains, Phase IV (KMG-V): Genome sequencing to study the core and pangenomes of soil and plant-associated prokaryotes.</title>
        <authorList>
            <person name="Whitman W."/>
        </authorList>
    </citation>
    <scope>NUCLEOTIDE SEQUENCE [LARGE SCALE GENOMIC DNA]</scope>
    <source>
        <strain evidence="4 7">C11</strain>
        <strain evidence="3 8">C14</strain>
        <strain evidence="5 9">D1</strain>
    </source>
</reference>
<name>A0A2L1C949_METMI</name>
<reference evidence="2" key="2">
    <citation type="submission" date="2018-02" db="EMBL/GenBank/DDBJ databases">
        <title>Complete genome sequence of the Methanococcus maripaludis type strain JJ (DSM 2067), a model for selenoprotein synthesis in Archaea.</title>
        <authorList>
            <person name="Poehlein A."/>
            <person name="Heym D."/>
            <person name="Quitzke V."/>
            <person name="Fersch J."/>
            <person name="Daniel R."/>
            <person name="Rother M."/>
        </authorList>
    </citation>
    <scope>NUCLEOTIDE SEQUENCE [LARGE SCALE GENOMIC DNA]</scope>
    <source>
        <strain evidence="2">DSM 2067</strain>
    </source>
</reference>
<dbReference type="RefSeq" id="WP_104837117.1">
    <property type="nucleotide sequence ID" value="NZ_CP026606.1"/>
</dbReference>
<comment type="function">
    <text evidence="1">Part of a complex that catalyzes the reversible cleavage of acetyl-CoA, allowing autotrophic growth from CO(2). The alpha-epsilon subcomponent functions as a carbon monoxide dehydrogenase. The precise role of the epsilon subunit is unclear; it may have a stabilizing role within the alpha(2)epsilon(2) component and/or be involved in electron transfer to FAD during a potential FAD-mediated CO oxidation.</text>
</comment>
<protein>
    <recommendedName>
        <fullName evidence="1">Acetyl-CoA decarbonylase/synthase complex subunit epsilon</fullName>
        <shortName evidence="1">ACDS complex subunit epsilon</shortName>
    </recommendedName>
    <alternativeName>
        <fullName evidence="1">ACDS complex carbon monoxide dehydrogenase subunit epsilon</fullName>
        <shortName evidence="1">ACDS CODH subunit epsilon</shortName>
    </alternativeName>
</protein>
<reference evidence="6" key="1">
    <citation type="journal article" date="2018" name="Genome Announc.">
        <title>Complete Genome Sequence of the Methanococcus maripaludis Type Strain JJ (DSM 2067), a Model for Selenoprotein Synthesis in Archaea.</title>
        <authorList>
            <person name="Poehlein A."/>
            <person name="Heym D."/>
            <person name="Quitzke V."/>
            <person name="Fersch J."/>
            <person name="Daniel R."/>
            <person name="Rother M."/>
        </authorList>
    </citation>
    <scope>NUCLEOTIDE SEQUENCE [LARGE SCALE GENOMIC DNA]</scope>
    <source>
        <strain evidence="6">DSM 2067</strain>
    </source>
</reference>
<dbReference type="Pfam" id="PF02552">
    <property type="entry name" value="CO_dh"/>
    <property type="match status" value="1"/>
</dbReference>
<dbReference type="GO" id="GO:0019385">
    <property type="term" value="P:methanogenesis, from acetate"/>
    <property type="evidence" value="ECO:0007669"/>
    <property type="project" value="InterPro"/>
</dbReference>
<comment type="subunit">
    <text evidence="1">Heterotetramer of two alpha and two epsilon subunits. The ACDS complex is made up of alpha, epsilon, beta, gamma and delta subunits with a probable stoichiometry of (alpha(2)epsilon(2))(4)-beta(8)-(gamma(1)delta(1))(8).</text>
</comment>
<dbReference type="Proteomes" id="UP000590564">
    <property type="component" value="Unassembled WGS sequence"/>
</dbReference>
<dbReference type="KEGG" id="mmad:MMJJ_00070"/>
<sequence length="172" mass="19136">MDGDRTTPWQPTVIAGPKHGMLVTPAIAKMMLKKAKNPLFVIGPLIKDDDGLISLCKNIVEAWNLPVVATGNIYKSLTENGIKSKRYGTIEIVNLLKDPEWKGINSEGQHDLVLFIGVTYYLASQGLSSLKHFAPHLKTVTLCKYFHSNADASFPNMSDSEWTNYLEKMSKI</sequence>
<dbReference type="Gene3D" id="3.40.50.1220">
    <property type="entry name" value="TPP-binding domain"/>
    <property type="match status" value="1"/>
</dbReference>
<evidence type="ECO:0000313" key="6">
    <source>
        <dbReference type="Proteomes" id="UP000239462"/>
    </source>
</evidence>
<evidence type="ECO:0000313" key="8">
    <source>
        <dbReference type="Proteomes" id="UP000571751"/>
    </source>
</evidence>
<dbReference type="Proteomes" id="UP000239462">
    <property type="component" value="Chromosome"/>
</dbReference>
<dbReference type="Proteomes" id="UP000571751">
    <property type="component" value="Unassembled WGS sequence"/>
</dbReference>
<dbReference type="EMBL" id="JACHEC010000001">
    <property type="protein sequence ID" value="MBB6400804.1"/>
    <property type="molecule type" value="Genomic_DNA"/>
</dbReference>
<dbReference type="InterPro" id="IPR029035">
    <property type="entry name" value="DHS-like_NAD/FAD-binding_dom"/>
</dbReference>
<dbReference type="GeneID" id="36101103"/>
<gene>
    <name evidence="1" type="primary">cdhB</name>
    <name evidence="4" type="ORF">HNP92_000089</name>
    <name evidence="3" type="ORF">HNP95_000751</name>
    <name evidence="5" type="ORF">HNP96_000264</name>
    <name evidence="2" type="ORF">MMJJ_00070</name>
</gene>